<comment type="caution">
    <text evidence="1">The sequence shown here is derived from an EMBL/GenBank/DDBJ whole genome shotgun (WGS) entry which is preliminary data.</text>
</comment>
<evidence type="ECO:0008006" key="2">
    <source>
        <dbReference type="Google" id="ProtNLM"/>
    </source>
</evidence>
<organism evidence="1">
    <name type="scientific">marine sediment metagenome</name>
    <dbReference type="NCBI Taxonomy" id="412755"/>
    <lineage>
        <taxon>unclassified sequences</taxon>
        <taxon>metagenomes</taxon>
        <taxon>ecological metagenomes</taxon>
    </lineage>
</organism>
<dbReference type="EMBL" id="BARS01040037">
    <property type="protein sequence ID" value="GAG31337.1"/>
    <property type="molecule type" value="Genomic_DNA"/>
</dbReference>
<evidence type="ECO:0000313" key="1">
    <source>
        <dbReference type="EMBL" id="GAG31337.1"/>
    </source>
</evidence>
<reference evidence="1" key="1">
    <citation type="journal article" date="2014" name="Front. Microbiol.">
        <title>High frequency of phylogenetically diverse reductive dehalogenase-homologous genes in deep subseafloor sedimentary metagenomes.</title>
        <authorList>
            <person name="Kawai M."/>
            <person name="Futagami T."/>
            <person name="Toyoda A."/>
            <person name="Takaki Y."/>
            <person name="Nishi S."/>
            <person name="Hori S."/>
            <person name="Arai W."/>
            <person name="Tsubouchi T."/>
            <person name="Morono Y."/>
            <person name="Uchiyama I."/>
            <person name="Ito T."/>
            <person name="Fujiyama A."/>
            <person name="Inagaki F."/>
            <person name="Takami H."/>
        </authorList>
    </citation>
    <scope>NUCLEOTIDE SEQUENCE</scope>
    <source>
        <strain evidence="1">Expedition CK06-06</strain>
    </source>
</reference>
<sequence length="192" mass="22274">MVFYRGEERQIERITLRLFGRRLRTWEYAGLAGAPDGAQVEFGIYHDQLYVEMGDPAANRYRVILLVRRAGAEVVIVMEGFHIHERDLQGKGFGLKIFHRQLANAKALGVDRIETTAGRRNDENGYYTWPRFGFDGPLSQRIIENLPLGLEHVRTVLELIECEKGRLWWKQHGETIDVTFDVADRSRSRKVF</sequence>
<dbReference type="AlphaFoldDB" id="X0X7F1"/>
<accession>X0X7F1</accession>
<protein>
    <recommendedName>
        <fullName evidence="2">N-acetyltransferase domain-containing protein</fullName>
    </recommendedName>
</protein>
<gene>
    <name evidence="1" type="ORF">S01H1_61092</name>
</gene>
<name>X0X7F1_9ZZZZ</name>
<feature type="non-terminal residue" evidence="1">
    <location>
        <position position="192"/>
    </location>
</feature>
<proteinExistence type="predicted"/>